<dbReference type="PANTHER" id="PTHR32347">
    <property type="entry name" value="EFFLUX SYSTEM COMPONENT YKNX-RELATED"/>
    <property type="match status" value="1"/>
</dbReference>
<keyword evidence="3" id="KW-0732">Signal</keyword>
<evidence type="ECO:0000256" key="1">
    <source>
        <dbReference type="ARBA" id="ARBA00004418"/>
    </source>
</evidence>
<dbReference type="InterPro" id="IPR058792">
    <property type="entry name" value="Beta-barrel_RND_2"/>
</dbReference>
<keyword evidence="5" id="KW-0175">Coiled coil</keyword>
<comment type="similarity">
    <text evidence="2">Belongs to the UPF0194 family.</text>
</comment>
<dbReference type="Gene3D" id="2.40.30.170">
    <property type="match status" value="1"/>
</dbReference>
<comment type="subcellular location">
    <subcellularLocation>
        <location evidence="1">Periplasm</location>
    </subcellularLocation>
</comment>
<dbReference type="EMBL" id="SPMZ01000028">
    <property type="protein sequence ID" value="NMQ19568.1"/>
    <property type="molecule type" value="Genomic_DNA"/>
</dbReference>
<keyword evidence="9" id="KW-1185">Reference proteome</keyword>
<name>A0ABX1TJK0_9GAMM</name>
<dbReference type="InterPro" id="IPR050465">
    <property type="entry name" value="UPF0194_transport"/>
</dbReference>
<protein>
    <submittedName>
        <fullName evidence="8">HlyD family efflux transporter periplasmic adaptor subunit</fullName>
    </submittedName>
</protein>
<dbReference type="Proteomes" id="UP000760480">
    <property type="component" value="Unassembled WGS sequence"/>
</dbReference>
<proteinExistence type="inferred from homology"/>
<evidence type="ECO:0000256" key="3">
    <source>
        <dbReference type="ARBA" id="ARBA00022729"/>
    </source>
</evidence>
<dbReference type="Pfam" id="PF25881">
    <property type="entry name" value="HH_YBHG"/>
    <property type="match status" value="1"/>
</dbReference>
<evidence type="ECO:0000256" key="2">
    <source>
        <dbReference type="ARBA" id="ARBA00010602"/>
    </source>
</evidence>
<accession>A0ABX1TJK0</accession>
<feature type="domain" description="YbhG-like alpha-helical hairpin" evidence="6">
    <location>
        <begin position="81"/>
        <end position="205"/>
    </location>
</feature>
<gene>
    <name evidence="8" type="ORF">E4P82_10405</name>
</gene>
<keyword evidence="4" id="KW-0574">Periplasm</keyword>
<evidence type="ECO:0000259" key="6">
    <source>
        <dbReference type="Pfam" id="PF25881"/>
    </source>
</evidence>
<comment type="caution">
    <text evidence="8">The sequence shown here is derived from an EMBL/GenBank/DDBJ whole genome shotgun (WGS) entry which is preliminary data.</text>
</comment>
<reference evidence="8 9" key="1">
    <citation type="submission" date="2019-03" db="EMBL/GenBank/DDBJ databases">
        <title>Metabolic reconstructions from genomes of highly enriched 'Candidatus Accumulibacter' and 'Candidatus Competibacter' bioreactor populations.</title>
        <authorList>
            <person name="Annavajhala M.K."/>
            <person name="Welles L."/>
            <person name="Abbas B."/>
            <person name="Sorokin D."/>
            <person name="Park H."/>
            <person name="Van Loosdrecht M."/>
            <person name="Chandran K."/>
        </authorList>
    </citation>
    <scope>NUCLEOTIDE SEQUENCE [LARGE SCALE GENOMIC DNA]</scope>
    <source>
        <strain evidence="8 9">SBR_G</strain>
    </source>
</reference>
<dbReference type="Pfam" id="PF25954">
    <property type="entry name" value="Beta-barrel_RND_2"/>
    <property type="match status" value="1"/>
</dbReference>
<feature type="domain" description="CusB-like beta-barrel" evidence="7">
    <location>
        <begin position="241"/>
        <end position="327"/>
    </location>
</feature>
<organism evidence="8 9">
    <name type="scientific">Candidatus Competibacter phosphatis</name>
    <dbReference type="NCBI Taxonomy" id="221280"/>
    <lineage>
        <taxon>Bacteria</taxon>
        <taxon>Pseudomonadati</taxon>
        <taxon>Pseudomonadota</taxon>
        <taxon>Gammaproteobacteria</taxon>
        <taxon>Candidatus Competibacteraceae</taxon>
        <taxon>Candidatus Competibacter</taxon>
    </lineage>
</organism>
<evidence type="ECO:0000313" key="9">
    <source>
        <dbReference type="Proteomes" id="UP000760480"/>
    </source>
</evidence>
<evidence type="ECO:0000256" key="5">
    <source>
        <dbReference type="ARBA" id="ARBA00023054"/>
    </source>
</evidence>
<dbReference type="PANTHER" id="PTHR32347:SF29">
    <property type="entry name" value="UPF0194 MEMBRANE PROTEIN YBHG"/>
    <property type="match status" value="1"/>
</dbReference>
<dbReference type="RefSeq" id="WP_169248821.1">
    <property type="nucleotide sequence ID" value="NZ_SPMZ01000028.1"/>
</dbReference>
<sequence>MNKKPLLLIPILLAVGGGAYWWWQKQERPQDTSRLTLYGNVDIREADLAFDASGHVTEIRVQEGDRVQPGQVLARLQPDKLEAALAAAQATVAAQEQALAKLKAGNRPQEIRQARAQADALVAKARLAQISHARLLKLGQKRLAAPEEIDQARATADAAEAEARAAEEAYALAVAGPRAEDIASAEAGLAARRAELALARERLDDATLLAPASGIVRDRILEPGDMASPQTPVLTLALNDPLWVRTYVPESELGRIRLGMAAEVHTDSYPDKTYHGWVGFLSPTAEFTPKNVETSDLRTRLVYQARIFVCNPQNELRLGMPATVTLSLDRPPDQAAESPQRCAE</sequence>
<evidence type="ECO:0000259" key="7">
    <source>
        <dbReference type="Pfam" id="PF25954"/>
    </source>
</evidence>
<dbReference type="SUPFAM" id="SSF111369">
    <property type="entry name" value="HlyD-like secretion proteins"/>
    <property type="match status" value="1"/>
</dbReference>
<dbReference type="Gene3D" id="2.40.50.100">
    <property type="match status" value="1"/>
</dbReference>
<evidence type="ECO:0000313" key="8">
    <source>
        <dbReference type="EMBL" id="NMQ19568.1"/>
    </source>
</evidence>
<dbReference type="InterPro" id="IPR059052">
    <property type="entry name" value="HH_YbhG-like"/>
</dbReference>
<evidence type="ECO:0000256" key="4">
    <source>
        <dbReference type="ARBA" id="ARBA00022764"/>
    </source>
</evidence>